<dbReference type="KEGG" id="nel:NELON_06295"/>
<sequence length="123" mass="14193">MRLSWPNSTLRNSTGQSYRELIPQHIGNPRTLLVLDPPYVCTQQGNYRKAAYFGMVEFLRLMAMVRPPFIFFSSTRSELPAYLDLVAELHLPGWERFAGNQTLTVSSNINCNSSYDDHLIYKF</sequence>
<dbReference type="AlphaFoldDB" id="D4DNU4"/>
<name>D4DNU4_NEIEG</name>
<accession>D4DNU4</accession>
<dbReference type="HOGENOM" id="CLU_086314_2_0_4"/>
<dbReference type="EMBL" id="ADBF01000016">
    <property type="protein sequence ID" value="EFE50570.1"/>
    <property type="molecule type" value="Genomic_DNA"/>
</dbReference>
<evidence type="ECO:0000313" key="1">
    <source>
        <dbReference type="EMBL" id="AJE18539.1"/>
    </source>
</evidence>
<dbReference type="EMBL" id="CP007726">
    <property type="protein sequence ID" value="AJE18539.1"/>
    <property type="molecule type" value="Genomic_DNA"/>
</dbReference>
<protein>
    <submittedName>
        <fullName evidence="2">Uncharacterized protein</fullName>
    </submittedName>
</protein>
<dbReference type="InterPro" id="IPR029063">
    <property type="entry name" value="SAM-dependent_MTases_sf"/>
</dbReference>
<keyword evidence="4" id="KW-1185">Reference proteome</keyword>
<dbReference type="Proteomes" id="UP000005536">
    <property type="component" value="Unassembled WGS sequence"/>
</dbReference>
<dbReference type="RefSeq" id="WP_003770583.1">
    <property type="nucleotide sequence ID" value="NZ_CP007726.1"/>
</dbReference>
<proteinExistence type="predicted"/>
<organism evidence="2 3">
    <name type="scientific">Neisseria elongata subsp. glycolytica ATCC 29315</name>
    <dbReference type="NCBI Taxonomy" id="546263"/>
    <lineage>
        <taxon>Bacteria</taxon>
        <taxon>Pseudomonadati</taxon>
        <taxon>Pseudomonadota</taxon>
        <taxon>Betaproteobacteria</taxon>
        <taxon>Neisseriales</taxon>
        <taxon>Neisseriaceae</taxon>
        <taxon>Neisseria</taxon>
    </lineage>
</organism>
<evidence type="ECO:0000313" key="4">
    <source>
        <dbReference type="Proteomes" id="UP000031392"/>
    </source>
</evidence>
<evidence type="ECO:0000313" key="3">
    <source>
        <dbReference type="Proteomes" id="UP000005536"/>
    </source>
</evidence>
<dbReference type="Proteomes" id="UP000031392">
    <property type="component" value="Chromosome"/>
</dbReference>
<dbReference type="SUPFAM" id="SSF53335">
    <property type="entry name" value="S-adenosyl-L-methionine-dependent methyltransferases"/>
    <property type="match status" value="1"/>
</dbReference>
<dbReference type="PATRIC" id="fig|546263.7.peg.1346"/>
<dbReference type="REBASE" id="42836">
    <property type="entry name" value="M.Nel29315ORF728P"/>
</dbReference>
<evidence type="ECO:0000313" key="2">
    <source>
        <dbReference type="EMBL" id="EFE50570.1"/>
    </source>
</evidence>
<reference evidence="4" key="2">
    <citation type="submission" date="2014-05" db="EMBL/GenBank/DDBJ databases">
        <title>Complete Genome sequence of Neisseria elongata subsp. glycolytica.</title>
        <authorList>
            <person name="Veyrier F.J."/>
            <person name="Taha M.-K."/>
        </authorList>
    </citation>
    <scope>NUCLEOTIDE SEQUENCE [LARGE SCALE GENOMIC DNA]</scope>
    <source>
        <strain evidence="4">ATCC 29315</strain>
    </source>
</reference>
<reference evidence="2 3" key="1">
    <citation type="submission" date="2010-02" db="EMBL/GenBank/DDBJ databases">
        <authorList>
            <person name="Weinstock G."/>
            <person name="Sodergren E."/>
            <person name="Clifton S."/>
            <person name="Fulton L."/>
            <person name="Fulton B."/>
            <person name="Courtney L."/>
            <person name="Fronick C."/>
            <person name="Harrison M."/>
            <person name="Strong C."/>
            <person name="Farmer C."/>
            <person name="Delahaunty K."/>
            <person name="Markovic C."/>
            <person name="Hall O."/>
            <person name="Minx P."/>
            <person name="Tomlinson C."/>
            <person name="Mitreva M."/>
            <person name="Nelson J."/>
            <person name="Hou S."/>
            <person name="Wollam A."/>
            <person name="Pepin K.H."/>
            <person name="Johnson M."/>
            <person name="Bhonagiri V."/>
            <person name="Zhang X."/>
            <person name="Suruliraj S."/>
            <person name="Warren W."/>
            <person name="Chinwalla A."/>
            <person name="Mardis E.R."/>
            <person name="Wilson R.K."/>
        </authorList>
    </citation>
    <scope>NUCLEOTIDE SEQUENCE [LARGE SCALE GENOMIC DNA]</scope>
    <source>
        <strain evidence="2 3">ATCC 29315</strain>
    </source>
</reference>
<gene>
    <name evidence="2" type="ORF">NEIELOOT_00728</name>
    <name evidence="1" type="ORF">NELON_06295</name>
</gene>
<reference evidence="1 4" key="3">
    <citation type="journal article" date="2015" name="PLoS Genet.">
        <title>Common Cell Shape Evolution of Two Nasopharyngeal Pathogens.</title>
        <authorList>
            <person name="Veyrier F.J."/>
            <person name="Biais N."/>
            <person name="Morales P."/>
            <person name="Belkacem N."/>
            <person name="Guilhen C."/>
            <person name="Ranjeva S."/>
            <person name="Sismeiro O."/>
            <person name="Pehau-Arnaudet G."/>
            <person name="Rocha E.P."/>
            <person name="Werts C."/>
            <person name="Taha M.K."/>
            <person name="Boneca I.G."/>
        </authorList>
    </citation>
    <scope>NUCLEOTIDE SEQUENCE [LARGE SCALE GENOMIC DNA]</scope>
    <source>
        <strain evidence="1 4">ATCC 29315</strain>
    </source>
</reference>